<dbReference type="PANTHER" id="PTHR11566">
    <property type="entry name" value="DYNAMIN"/>
    <property type="match status" value="1"/>
</dbReference>
<evidence type="ECO:0000259" key="5">
    <source>
        <dbReference type="PROSITE" id="PS51718"/>
    </source>
</evidence>
<dbReference type="Pfam" id="PF00350">
    <property type="entry name" value="Dynamin_N"/>
    <property type="match status" value="1"/>
</dbReference>
<dbReference type="Gene3D" id="3.40.50.300">
    <property type="entry name" value="P-loop containing nucleotide triphosphate hydrolases"/>
    <property type="match status" value="1"/>
</dbReference>
<gene>
    <name evidence="6" type="primary">mx_2</name>
    <name evidence="6" type="ORF">BM221_007653</name>
</gene>
<feature type="domain" description="GED" evidence="4">
    <location>
        <begin position="617"/>
        <end position="708"/>
    </location>
</feature>
<dbReference type="InterPro" id="IPR045063">
    <property type="entry name" value="Dynamin_N"/>
</dbReference>
<dbReference type="PROSITE" id="PS51388">
    <property type="entry name" value="GED"/>
    <property type="match status" value="1"/>
</dbReference>
<evidence type="ECO:0000259" key="4">
    <source>
        <dbReference type="PROSITE" id="PS51388"/>
    </source>
</evidence>
<dbReference type="GO" id="GO:0005739">
    <property type="term" value="C:mitochondrion"/>
    <property type="evidence" value="ECO:0007669"/>
    <property type="project" value="TreeGrafter"/>
</dbReference>
<evidence type="ECO:0000256" key="1">
    <source>
        <dbReference type="ARBA" id="ARBA00022741"/>
    </source>
</evidence>
<dbReference type="PROSITE" id="PS51718">
    <property type="entry name" value="G_DYNAMIN_2"/>
    <property type="match status" value="1"/>
</dbReference>
<dbReference type="GO" id="GO:0048312">
    <property type="term" value="P:intracellular distribution of mitochondria"/>
    <property type="evidence" value="ECO:0007669"/>
    <property type="project" value="TreeGrafter"/>
</dbReference>
<dbReference type="GO" id="GO:0016559">
    <property type="term" value="P:peroxisome fission"/>
    <property type="evidence" value="ECO:0007669"/>
    <property type="project" value="TreeGrafter"/>
</dbReference>
<dbReference type="Gene3D" id="1.20.120.1240">
    <property type="entry name" value="Dynamin, middle domain"/>
    <property type="match status" value="1"/>
</dbReference>
<feature type="region of interest" description="Disordered" evidence="3">
    <location>
        <begin position="768"/>
        <end position="844"/>
    </location>
</feature>
<evidence type="ECO:0000313" key="7">
    <source>
        <dbReference type="Proteomes" id="UP000235728"/>
    </source>
</evidence>
<dbReference type="GO" id="GO:0006897">
    <property type="term" value="P:endocytosis"/>
    <property type="evidence" value="ECO:0007669"/>
    <property type="project" value="TreeGrafter"/>
</dbReference>
<dbReference type="InterPro" id="IPR030381">
    <property type="entry name" value="G_DYNAMIN_dom"/>
</dbReference>
<dbReference type="OMA" id="HQKGHPI"/>
<dbReference type="GO" id="GO:0008017">
    <property type="term" value="F:microtubule binding"/>
    <property type="evidence" value="ECO:0007669"/>
    <property type="project" value="TreeGrafter"/>
</dbReference>
<dbReference type="EMBL" id="MRVG01000008">
    <property type="protein sequence ID" value="PMB66660.1"/>
    <property type="molecule type" value="Genomic_DNA"/>
</dbReference>
<dbReference type="InterPro" id="IPR027417">
    <property type="entry name" value="P-loop_NTPase"/>
</dbReference>
<dbReference type="Proteomes" id="UP000235728">
    <property type="component" value="Unassembled WGS sequence"/>
</dbReference>
<feature type="compositionally biased region" description="Basic residues" evidence="3">
    <location>
        <begin position="790"/>
        <end position="803"/>
    </location>
</feature>
<dbReference type="GO" id="GO:0016020">
    <property type="term" value="C:membrane"/>
    <property type="evidence" value="ECO:0007669"/>
    <property type="project" value="TreeGrafter"/>
</dbReference>
<feature type="domain" description="Dynamin-type G" evidence="5">
    <location>
        <begin position="35"/>
        <end position="319"/>
    </location>
</feature>
<dbReference type="SUPFAM" id="SSF52540">
    <property type="entry name" value="P-loop containing nucleoside triphosphate hydrolases"/>
    <property type="match status" value="1"/>
</dbReference>
<dbReference type="GO" id="GO:0000266">
    <property type="term" value="P:mitochondrial fission"/>
    <property type="evidence" value="ECO:0007669"/>
    <property type="project" value="TreeGrafter"/>
</dbReference>
<dbReference type="FunFam" id="3.40.50.300:FF:001425">
    <property type="entry name" value="Dynamin GTPase, putative"/>
    <property type="match status" value="1"/>
</dbReference>
<dbReference type="InterPro" id="IPR000375">
    <property type="entry name" value="Dynamin_stalk"/>
</dbReference>
<evidence type="ECO:0000313" key="6">
    <source>
        <dbReference type="EMBL" id="PMB66660.1"/>
    </source>
</evidence>
<comment type="caution">
    <text evidence="6">The sequence shown here is derived from an EMBL/GenBank/DDBJ whole genome shotgun (WGS) entry which is preliminary data.</text>
</comment>
<feature type="compositionally biased region" description="Acidic residues" evidence="3">
    <location>
        <begin position="810"/>
        <end position="830"/>
    </location>
</feature>
<evidence type="ECO:0000256" key="3">
    <source>
        <dbReference type="SAM" id="MobiDB-lite"/>
    </source>
</evidence>
<name>A0A2N6NHA0_BEABA</name>
<accession>A0A2N6NHA0</accession>
<protein>
    <submittedName>
        <fullName evidence="6">Interferon-induced GTP-binding protein Mx</fullName>
    </submittedName>
</protein>
<dbReference type="PRINTS" id="PR00195">
    <property type="entry name" value="DYNAMIN"/>
</dbReference>
<dbReference type="InterPro" id="IPR001401">
    <property type="entry name" value="Dynamin_GTPase"/>
</dbReference>
<dbReference type="SMART" id="SM00053">
    <property type="entry name" value="DYNc"/>
    <property type="match status" value="1"/>
</dbReference>
<keyword evidence="2" id="KW-0342">GTP-binding</keyword>
<dbReference type="Pfam" id="PF01031">
    <property type="entry name" value="Dynamin_M"/>
    <property type="match status" value="1"/>
</dbReference>
<dbReference type="GO" id="GO:0005525">
    <property type="term" value="F:GTP binding"/>
    <property type="evidence" value="ECO:0007669"/>
    <property type="project" value="InterPro"/>
</dbReference>
<dbReference type="InterPro" id="IPR020850">
    <property type="entry name" value="GED_dom"/>
</dbReference>
<keyword evidence="1" id="KW-0547">Nucleotide-binding</keyword>
<dbReference type="PANTHER" id="PTHR11566:SF21">
    <property type="entry name" value="DYNAMIN RELATED PROTEIN 1, ISOFORM A"/>
    <property type="match status" value="1"/>
</dbReference>
<dbReference type="AlphaFoldDB" id="A0A2N6NHA0"/>
<dbReference type="InterPro" id="IPR022812">
    <property type="entry name" value="Dynamin"/>
</dbReference>
<dbReference type="GO" id="GO:0005874">
    <property type="term" value="C:microtubule"/>
    <property type="evidence" value="ECO:0007669"/>
    <property type="project" value="TreeGrafter"/>
</dbReference>
<dbReference type="CDD" id="cd08771">
    <property type="entry name" value="DLP_1"/>
    <property type="match status" value="1"/>
</dbReference>
<sequence length="844" mass="93927">MKSLTAQGLEQLCSREHLHLLNAVDSLRSQGVSHYISLPQIIVCGDQSSGKSSVLESISGVSFPVKSSLCTRFPTELILRKTTISSINVSIVPHHSRSESDKESLSKFHENLPDFKDLPALVDSAKSAMGVMTVGKAFSADILRIEVNGPDRPHLTIVDLPGLIHSENKHQSASDIQLINNVVQGYMKEPRSIILAVVSAKNDYANQIVLKLAREADPRGTRTLGVITKPDTLIPGSGSEHMFVSLARNQDVEFRLGWHVLRNRDTEAENWTFDQRDAAELQFLSSGAWAGLSPKDLGIKSLRDRLSDVLVRQIVSELPNLIEEIGELSAQCQKRLDKLGLPRETIYEQRKYLIQISQSFQAMLRATIDGTYNDPYFGDAMSSNGYHKRTRAVVQNLNRAFAEDMARNGRRYNVVADVKNAASESSELLTREEYIKKIVLIIQRVRGKELPGMFNPMVVTELFKELSSPWSKIAESHVQKVWEAVRLSLSHLVTHIADTTTVKAILTRVFEPKLDFLRKALYEKLSGLLKPHQNGHLITYNHYFTATLQNIRRERERSRVMALFTKEFGQISMSSKTIVSRSIDFEGFVDRLVLPQEPDMDHFSACEAIDFLDAYYKPCALEADLSCVKVALKRFVDDVAVEVIEACLLEKLSDIMDPSSIFMMSQAEVAGIAAETEESRAAREELKNKLRILKGGDETCNKFAALYFNVLGNAASDTSNTVDRSSDTGDEGPATDPTAATHSNEEFVCEAAPEATSSENHVLEEPIAEPAPAPIPSMVDDTARPTSSKMSRKAKLKMKREKRKASSEETAPEPDAEPGAEPDERPDEQAAEAIPDPYGWSWSR</sequence>
<reference evidence="6 7" key="1">
    <citation type="journal article" date="2016" name="Appl. Microbiol. Biotechnol.">
        <title>Characterization of T-DNA insertion mutants with decreased virulence in the entomopathogenic fungus Beauveria bassiana JEF-007.</title>
        <authorList>
            <person name="Kim S."/>
            <person name="Lee S.J."/>
            <person name="Nai Y.S."/>
            <person name="Yu J.S."/>
            <person name="Lee M.R."/>
            <person name="Yang Y.T."/>
            <person name="Kim J.S."/>
        </authorList>
    </citation>
    <scope>NUCLEOTIDE SEQUENCE [LARGE SCALE GENOMIC DNA]</scope>
    <source>
        <strain evidence="6 7">JEF-007</strain>
    </source>
</reference>
<evidence type="ECO:0000256" key="2">
    <source>
        <dbReference type="ARBA" id="ARBA00023134"/>
    </source>
</evidence>
<feature type="region of interest" description="Disordered" evidence="3">
    <location>
        <begin position="717"/>
        <end position="743"/>
    </location>
</feature>
<organism evidence="6 7">
    <name type="scientific">Beauveria bassiana</name>
    <name type="common">White muscardine disease fungus</name>
    <name type="synonym">Tritirachium shiotae</name>
    <dbReference type="NCBI Taxonomy" id="176275"/>
    <lineage>
        <taxon>Eukaryota</taxon>
        <taxon>Fungi</taxon>
        <taxon>Dikarya</taxon>
        <taxon>Ascomycota</taxon>
        <taxon>Pezizomycotina</taxon>
        <taxon>Sordariomycetes</taxon>
        <taxon>Hypocreomycetidae</taxon>
        <taxon>Hypocreales</taxon>
        <taxon>Cordycipitaceae</taxon>
        <taxon>Beauveria</taxon>
    </lineage>
</organism>
<dbReference type="GO" id="GO:0003924">
    <property type="term" value="F:GTPase activity"/>
    <property type="evidence" value="ECO:0007669"/>
    <property type="project" value="InterPro"/>
</dbReference>
<proteinExistence type="predicted"/>